<dbReference type="EMBL" id="CAEZVN010000011">
    <property type="protein sequence ID" value="CAB4626303.1"/>
    <property type="molecule type" value="Genomic_DNA"/>
</dbReference>
<dbReference type="GO" id="GO:0003919">
    <property type="term" value="F:FMN adenylyltransferase activity"/>
    <property type="evidence" value="ECO:0007669"/>
    <property type="project" value="UniProtKB-EC"/>
</dbReference>
<evidence type="ECO:0000256" key="4">
    <source>
        <dbReference type="ARBA" id="ARBA00012105"/>
    </source>
</evidence>
<dbReference type="GO" id="GO:0006747">
    <property type="term" value="P:FAD biosynthetic process"/>
    <property type="evidence" value="ECO:0007669"/>
    <property type="project" value="UniProtKB-UniPathway"/>
</dbReference>
<dbReference type="AlphaFoldDB" id="A0A6J6IPP8"/>
<keyword evidence="13" id="KW-0274">FAD</keyword>
<name>A0A6J6IPP8_9ZZZZ</name>
<dbReference type="GO" id="GO:0009398">
    <property type="term" value="P:FMN biosynthetic process"/>
    <property type="evidence" value="ECO:0007669"/>
    <property type="project" value="UniProtKB-UniPathway"/>
</dbReference>
<dbReference type="PIRSF" id="PIRSF004491">
    <property type="entry name" value="FAD_Synth"/>
    <property type="match status" value="1"/>
</dbReference>
<evidence type="ECO:0000256" key="3">
    <source>
        <dbReference type="ARBA" id="ARBA00010214"/>
    </source>
</evidence>
<evidence type="ECO:0000256" key="15">
    <source>
        <dbReference type="ARBA" id="ARBA00023268"/>
    </source>
</evidence>
<evidence type="ECO:0000256" key="11">
    <source>
        <dbReference type="ARBA" id="ARBA00022741"/>
    </source>
</evidence>
<dbReference type="SMART" id="SM00904">
    <property type="entry name" value="Flavokinase"/>
    <property type="match status" value="1"/>
</dbReference>
<protein>
    <recommendedName>
        <fullName evidence="6">Bifunctional riboflavin kinase/FMN adenylyltransferase</fullName>
        <ecNumber evidence="4">2.7.1.26</ecNumber>
        <ecNumber evidence="5">2.7.7.2</ecNumber>
    </recommendedName>
</protein>
<evidence type="ECO:0000256" key="6">
    <source>
        <dbReference type="ARBA" id="ARBA00018483"/>
    </source>
</evidence>
<evidence type="ECO:0000256" key="2">
    <source>
        <dbReference type="ARBA" id="ARBA00005201"/>
    </source>
</evidence>
<feature type="domain" description="Riboflavin kinase" evidence="16">
    <location>
        <begin position="182"/>
        <end position="307"/>
    </location>
</feature>
<dbReference type="SUPFAM" id="SSF82114">
    <property type="entry name" value="Riboflavin kinase-like"/>
    <property type="match status" value="1"/>
</dbReference>
<evidence type="ECO:0000256" key="13">
    <source>
        <dbReference type="ARBA" id="ARBA00022827"/>
    </source>
</evidence>
<dbReference type="GO" id="GO:0009231">
    <property type="term" value="P:riboflavin biosynthetic process"/>
    <property type="evidence" value="ECO:0007669"/>
    <property type="project" value="InterPro"/>
</dbReference>
<dbReference type="Gene3D" id="2.40.30.30">
    <property type="entry name" value="Riboflavin kinase-like"/>
    <property type="match status" value="1"/>
</dbReference>
<dbReference type="FunFam" id="3.40.50.620:FF:000021">
    <property type="entry name" value="Riboflavin biosynthesis protein"/>
    <property type="match status" value="1"/>
</dbReference>
<keyword evidence="9" id="KW-0808">Transferase</keyword>
<evidence type="ECO:0000256" key="9">
    <source>
        <dbReference type="ARBA" id="ARBA00022679"/>
    </source>
</evidence>
<comment type="similarity">
    <text evidence="3">Belongs to the RibF family.</text>
</comment>
<evidence type="ECO:0000256" key="8">
    <source>
        <dbReference type="ARBA" id="ARBA00022643"/>
    </source>
</evidence>
<proteinExistence type="inferred from homology"/>
<dbReference type="Gene3D" id="3.40.50.620">
    <property type="entry name" value="HUPs"/>
    <property type="match status" value="1"/>
</dbReference>
<dbReference type="InterPro" id="IPR023468">
    <property type="entry name" value="Riboflavin_kinase"/>
</dbReference>
<keyword evidence="8" id="KW-0288">FMN</keyword>
<keyword evidence="15" id="KW-0511">Multifunctional enzyme</keyword>
<dbReference type="NCBIfam" id="TIGR00083">
    <property type="entry name" value="ribF"/>
    <property type="match status" value="1"/>
</dbReference>
<dbReference type="UniPathway" id="UPA00276">
    <property type="reaction ID" value="UER00406"/>
</dbReference>
<dbReference type="InterPro" id="IPR023465">
    <property type="entry name" value="Riboflavin_kinase_dom_sf"/>
</dbReference>
<organism evidence="17">
    <name type="scientific">freshwater metagenome</name>
    <dbReference type="NCBI Taxonomy" id="449393"/>
    <lineage>
        <taxon>unclassified sequences</taxon>
        <taxon>metagenomes</taxon>
        <taxon>ecological metagenomes</taxon>
    </lineage>
</organism>
<evidence type="ECO:0000256" key="14">
    <source>
        <dbReference type="ARBA" id="ARBA00022840"/>
    </source>
</evidence>
<evidence type="ECO:0000256" key="10">
    <source>
        <dbReference type="ARBA" id="ARBA00022695"/>
    </source>
</evidence>
<dbReference type="PANTHER" id="PTHR22749:SF6">
    <property type="entry name" value="RIBOFLAVIN KINASE"/>
    <property type="match status" value="1"/>
</dbReference>
<reference evidence="17" key="1">
    <citation type="submission" date="2020-05" db="EMBL/GenBank/DDBJ databases">
        <authorList>
            <person name="Chiriac C."/>
            <person name="Salcher M."/>
            <person name="Ghai R."/>
            <person name="Kavagutti S V."/>
        </authorList>
    </citation>
    <scope>NUCLEOTIDE SEQUENCE</scope>
</reference>
<keyword evidence="10" id="KW-0548">Nucleotidyltransferase</keyword>
<dbReference type="InterPro" id="IPR002606">
    <property type="entry name" value="Riboflavin_kinase_bac"/>
</dbReference>
<dbReference type="EC" id="2.7.1.26" evidence="4"/>
<keyword evidence="12" id="KW-0418">Kinase</keyword>
<keyword evidence="11" id="KW-0547">Nucleotide-binding</keyword>
<dbReference type="InterPro" id="IPR015864">
    <property type="entry name" value="FAD_synthase"/>
</dbReference>
<dbReference type="GO" id="GO:0008531">
    <property type="term" value="F:riboflavin kinase activity"/>
    <property type="evidence" value="ECO:0007669"/>
    <property type="project" value="UniProtKB-EC"/>
</dbReference>
<dbReference type="GO" id="GO:0005524">
    <property type="term" value="F:ATP binding"/>
    <property type="evidence" value="ECO:0007669"/>
    <property type="project" value="UniProtKB-KW"/>
</dbReference>
<keyword evidence="14" id="KW-0067">ATP-binding</keyword>
<accession>A0A6J6IPP8</accession>
<evidence type="ECO:0000259" key="16">
    <source>
        <dbReference type="SMART" id="SM00904"/>
    </source>
</evidence>
<dbReference type="PANTHER" id="PTHR22749">
    <property type="entry name" value="RIBOFLAVIN KINASE/FMN ADENYLYLTRANSFERASE"/>
    <property type="match status" value="1"/>
</dbReference>
<dbReference type="SUPFAM" id="SSF52374">
    <property type="entry name" value="Nucleotidylyl transferase"/>
    <property type="match status" value="1"/>
</dbReference>
<evidence type="ECO:0000256" key="5">
    <source>
        <dbReference type="ARBA" id="ARBA00012393"/>
    </source>
</evidence>
<dbReference type="UniPathway" id="UPA00277">
    <property type="reaction ID" value="UER00407"/>
</dbReference>
<keyword evidence="7" id="KW-0285">Flavoprotein</keyword>
<dbReference type="Pfam" id="PF01687">
    <property type="entry name" value="Flavokinase"/>
    <property type="match status" value="1"/>
</dbReference>
<sequence length="308" mass="33225">MQTFSSLREAQKFGPTAVTIGKFDGIHRGHQALIAALRSAAAEHDLKTVLVTFDRHPDALLNPANLKWPLIGPKQKESLISAAGLDALLTLTFDDALAQQSAQDFVQETLVDALSAKIVIVGEDFRFGAGGAGDVALLHELGQQLGFEVRVIASATEAGLKVSTSAIRELLDQGDVAKAGKLLGRVHTTVGVVEHGLKIGRTIGFPTANMSREAEGYLPLDGVYAGWLIADGERYPAAHSVGINETFQAVPRLVESHVLDRKDLDLYDKIVTLEYVDFVRPSAKFDGVESLVVEINRDLDKIRNILGL</sequence>
<comment type="pathway">
    <text evidence="2">Cofactor biosynthesis; FMN biosynthesis; FMN from riboflavin (ATP route): step 1/1.</text>
</comment>
<gene>
    <name evidence="17" type="ORF">UFOPK2001_00237</name>
</gene>
<dbReference type="CDD" id="cd02064">
    <property type="entry name" value="FAD_synthetase_N"/>
    <property type="match status" value="1"/>
</dbReference>
<dbReference type="InterPro" id="IPR015865">
    <property type="entry name" value="Riboflavin_kinase_bac/euk"/>
</dbReference>
<evidence type="ECO:0000313" key="17">
    <source>
        <dbReference type="EMBL" id="CAB4626303.1"/>
    </source>
</evidence>
<evidence type="ECO:0000256" key="7">
    <source>
        <dbReference type="ARBA" id="ARBA00022630"/>
    </source>
</evidence>
<dbReference type="Pfam" id="PF06574">
    <property type="entry name" value="FAD_syn"/>
    <property type="match status" value="1"/>
</dbReference>
<dbReference type="InterPro" id="IPR014729">
    <property type="entry name" value="Rossmann-like_a/b/a_fold"/>
</dbReference>
<dbReference type="EC" id="2.7.7.2" evidence="5"/>
<evidence type="ECO:0000256" key="1">
    <source>
        <dbReference type="ARBA" id="ARBA00004726"/>
    </source>
</evidence>
<dbReference type="NCBIfam" id="NF004160">
    <property type="entry name" value="PRK05627.1-3"/>
    <property type="match status" value="1"/>
</dbReference>
<comment type="pathway">
    <text evidence="1">Cofactor biosynthesis; FAD biosynthesis; FAD from FMN: step 1/1.</text>
</comment>
<evidence type="ECO:0000256" key="12">
    <source>
        <dbReference type="ARBA" id="ARBA00022777"/>
    </source>
</evidence>